<accession>A0ABS9ZZJ6</accession>
<evidence type="ECO:0000313" key="2">
    <source>
        <dbReference type="EMBL" id="MCJ0743704.1"/>
    </source>
</evidence>
<name>A0ABS9ZZJ6_9SPHI</name>
<dbReference type="PROSITE" id="PS51257">
    <property type="entry name" value="PROKAR_LIPOPROTEIN"/>
    <property type="match status" value="1"/>
</dbReference>
<dbReference type="RefSeq" id="WP_243362984.1">
    <property type="nucleotide sequence ID" value="NZ_JALGBH010000002.1"/>
</dbReference>
<organism evidence="2 3">
    <name type="scientific">Pedobacter montanisoli</name>
    <dbReference type="NCBI Taxonomy" id="2923277"/>
    <lineage>
        <taxon>Bacteria</taxon>
        <taxon>Pseudomonadati</taxon>
        <taxon>Bacteroidota</taxon>
        <taxon>Sphingobacteriia</taxon>
        <taxon>Sphingobacteriales</taxon>
        <taxon>Sphingobacteriaceae</taxon>
        <taxon>Pedobacter</taxon>
    </lineage>
</organism>
<evidence type="ECO:0000313" key="3">
    <source>
        <dbReference type="Proteomes" id="UP001165460"/>
    </source>
</evidence>
<feature type="region of interest" description="Disordered" evidence="1">
    <location>
        <begin position="190"/>
        <end position="211"/>
    </location>
</feature>
<gene>
    <name evidence="2" type="ORF">MMF97_13360</name>
</gene>
<proteinExistence type="predicted"/>
<feature type="compositionally biased region" description="Polar residues" evidence="1">
    <location>
        <begin position="198"/>
        <end position="210"/>
    </location>
</feature>
<keyword evidence="3" id="KW-1185">Reference proteome</keyword>
<dbReference type="Proteomes" id="UP001165460">
    <property type="component" value="Unassembled WGS sequence"/>
</dbReference>
<protein>
    <submittedName>
        <fullName evidence="2">Uncharacterized protein</fullName>
    </submittedName>
</protein>
<dbReference type="EMBL" id="JALGBH010000002">
    <property type="protein sequence ID" value="MCJ0743704.1"/>
    <property type="molecule type" value="Genomic_DNA"/>
</dbReference>
<sequence>MKISIRTLLLAFFAILIFSYGCKKYDVADKDLLTAKTVSPLVAKAEMTSWIDRHVATSQAETQSYHLLKQNLNYEAAHVQKRKNGEDVLVIPVNDAIREKLKLNANYALKVITVKKNGKPRWSMIIAFLAGDGKTKSTLNNNSIQGIVNNERLEEDGLYKFFDLKGRLLYQVSYKDKKITSYGAVQAKDKRNGKDKVMSTNGSGTGNSTKMLLPEQEDCTEYYLVTTYYDQYGNPEYQTWEYLFTLCKDGNGGGGGGGGGGTPPEDPIDVEMTQEFSFPVAYTSFRPEDYRLPEGALSATPEGTPLTYDCKVSVTFASSTRKIHGVQAYPLVIHPANETYLHPEYGRIVRNVTPFSQSHNASYAGQKVSAYWTSIVNFRWAYLDRNSLPNTDDLDFNHSTSFIF</sequence>
<reference evidence="2" key="1">
    <citation type="submission" date="2022-03" db="EMBL/GenBank/DDBJ databases">
        <authorList>
            <person name="Woo C.Y."/>
        </authorList>
    </citation>
    <scope>NUCLEOTIDE SEQUENCE</scope>
    <source>
        <strain evidence="2">CYS-01</strain>
    </source>
</reference>
<comment type="caution">
    <text evidence="2">The sequence shown here is derived from an EMBL/GenBank/DDBJ whole genome shotgun (WGS) entry which is preliminary data.</text>
</comment>
<evidence type="ECO:0000256" key="1">
    <source>
        <dbReference type="SAM" id="MobiDB-lite"/>
    </source>
</evidence>